<feature type="compositionally biased region" description="Polar residues" evidence="9">
    <location>
        <begin position="289"/>
        <end position="301"/>
    </location>
</feature>
<evidence type="ECO:0000256" key="5">
    <source>
        <dbReference type="ARBA" id="ARBA00022989"/>
    </source>
</evidence>
<evidence type="ECO:0000256" key="7">
    <source>
        <dbReference type="ARBA" id="ARBA00023180"/>
    </source>
</evidence>
<dbReference type="GeneTree" id="ENSGT00390000008414"/>
<feature type="signal peptide" evidence="11">
    <location>
        <begin position="1"/>
        <end position="29"/>
    </location>
</feature>
<dbReference type="Proteomes" id="UP000261560">
    <property type="component" value="Unplaced"/>
</dbReference>
<feature type="coiled-coil region" evidence="8">
    <location>
        <begin position="118"/>
        <end position="145"/>
    </location>
</feature>
<dbReference type="STRING" id="30732.ENSOMEP00000034118"/>
<feature type="chain" id="PRO_5017486075" evidence="11">
    <location>
        <begin position="30"/>
        <end position="301"/>
    </location>
</feature>
<dbReference type="Pfam" id="PF06365">
    <property type="entry name" value="CD34_antigen"/>
    <property type="match status" value="1"/>
</dbReference>
<feature type="region of interest" description="Disordered" evidence="9">
    <location>
        <begin position="236"/>
        <end position="301"/>
    </location>
</feature>
<dbReference type="Ensembl" id="ENSOMET00000027857.1">
    <property type="protein sequence ID" value="ENSOMEP00000034118.1"/>
    <property type="gene ID" value="ENSOMEG00000000663.1"/>
</dbReference>
<organism evidence="12 13">
    <name type="scientific">Oryzias melastigma</name>
    <name type="common">Marine medaka</name>
    <dbReference type="NCBI Taxonomy" id="30732"/>
    <lineage>
        <taxon>Eukaryota</taxon>
        <taxon>Metazoa</taxon>
        <taxon>Chordata</taxon>
        <taxon>Craniata</taxon>
        <taxon>Vertebrata</taxon>
        <taxon>Euteleostomi</taxon>
        <taxon>Actinopterygii</taxon>
        <taxon>Neopterygii</taxon>
        <taxon>Teleostei</taxon>
        <taxon>Neoteleostei</taxon>
        <taxon>Acanthomorphata</taxon>
        <taxon>Ovalentaria</taxon>
        <taxon>Atherinomorphae</taxon>
        <taxon>Beloniformes</taxon>
        <taxon>Adrianichthyidae</taxon>
        <taxon>Oryziinae</taxon>
        <taxon>Oryzias</taxon>
    </lineage>
</organism>
<keyword evidence="3 11" id="KW-0732">Signal</keyword>
<evidence type="ECO:0000256" key="4">
    <source>
        <dbReference type="ARBA" id="ARBA00022889"/>
    </source>
</evidence>
<evidence type="ECO:0000256" key="6">
    <source>
        <dbReference type="ARBA" id="ARBA00023136"/>
    </source>
</evidence>
<keyword evidence="2 10" id="KW-0812">Transmembrane</keyword>
<evidence type="ECO:0000256" key="3">
    <source>
        <dbReference type="ARBA" id="ARBA00022729"/>
    </source>
</evidence>
<dbReference type="GO" id="GO:0007155">
    <property type="term" value="P:cell adhesion"/>
    <property type="evidence" value="ECO:0007669"/>
    <property type="project" value="UniProtKB-KW"/>
</dbReference>
<feature type="compositionally biased region" description="Low complexity" evidence="9">
    <location>
        <begin position="48"/>
        <end position="72"/>
    </location>
</feature>
<dbReference type="GeneID" id="112159623"/>
<keyword evidence="8" id="KW-0175">Coiled coil</keyword>
<dbReference type="RefSeq" id="XP_036068741.1">
    <property type="nucleotide sequence ID" value="XM_036212848.1"/>
</dbReference>
<keyword evidence="13" id="KW-1185">Reference proteome</keyword>
<evidence type="ECO:0000256" key="2">
    <source>
        <dbReference type="ARBA" id="ARBA00022692"/>
    </source>
</evidence>
<name>A0A3B3DVI1_ORYME</name>
<evidence type="ECO:0000256" key="10">
    <source>
        <dbReference type="SAM" id="Phobius"/>
    </source>
</evidence>
<dbReference type="OMA" id="ENPAGWC"/>
<evidence type="ECO:0000313" key="12">
    <source>
        <dbReference type="Ensembl" id="ENSOMEP00000034118.1"/>
    </source>
</evidence>
<dbReference type="OrthoDB" id="8945512at2759"/>
<dbReference type="AlphaFoldDB" id="A0A3B3DVI1"/>
<dbReference type="CTD" id="947"/>
<keyword evidence="4" id="KW-0130">Cell adhesion</keyword>
<dbReference type="KEGG" id="oml:112159623"/>
<sequence>MATSMLGMNGLCRKAGALLLLTLLSGVMGQEPTTASATGTGPTGGGDTQQPHQTPAAPTDSSTTASQNNSTAVTVLNGPTFNIEPAIEDSGKDPTGVQETPHPTLKVVVPNVNCVANKEDLQTSTVEAEVEIKDCEETKKIIEENPAGWCPQDSCQLTLYQDGTTLMVSSNDTEPGIMQKALQSESLKNNLGVKKTEIPTSSRSVFVGLLVTGLLVAIAVTVGYFKCQRRPAAKGAGLAQEASPVDPENQGNTLASEAPLNPPPETQEKPNINGESPEAEKTQSPPPTNGHSNAKTADTEL</sequence>
<dbReference type="GO" id="GO:0005886">
    <property type="term" value="C:plasma membrane"/>
    <property type="evidence" value="ECO:0007669"/>
    <property type="project" value="UniProtKB-ARBA"/>
</dbReference>
<dbReference type="InterPro" id="IPR013836">
    <property type="entry name" value="CD34/Podocalyxin"/>
</dbReference>
<proteinExistence type="predicted"/>
<dbReference type="InterPro" id="IPR008083">
    <property type="entry name" value="CD34"/>
</dbReference>
<reference evidence="12" key="2">
    <citation type="submission" date="2025-09" db="UniProtKB">
        <authorList>
            <consortium name="Ensembl"/>
        </authorList>
    </citation>
    <scope>IDENTIFICATION</scope>
</reference>
<dbReference type="PaxDb" id="30732-ENSOMEP00000034118"/>
<dbReference type="RefSeq" id="XP_024149590.1">
    <property type="nucleotide sequence ID" value="XM_024293822.2"/>
</dbReference>
<protein>
    <submittedName>
        <fullName evidence="12">Uncharacterized LOC112159623</fullName>
    </submittedName>
</protein>
<dbReference type="PANTHER" id="PTHR16677">
    <property type="entry name" value="HEMATOPOIETIC PROGENITOR CELL ANTIGEN CD34"/>
    <property type="match status" value="1"/>
</dbReference>
<evidence type="ECO:0000256" key="1">
    <source>
        <dbReference type="ARBA" id="ARBA00004479"/>
    </source>
</evidence>
<evidence type="ECO:0000256" key="8">
    <source>
        <dbReference type="SAM" id="Coils"/>
    </source>
</evidence>
<evidence type="ECO:0000256" key="9">
    <source>
        <dbReference type="SAM" id="MobiDB-lite"/>
    </source>
</evidence>
<dbReference type="PANTHER" id="PTHR16677:SF1">
    <property type="entry name" value="HEMATOPOIETIC PROGENITOR CELL ANTIGEN CD34"/>
    <property type="match status" value="1"/>
</dbReference>
<dbReference type="RefSeq" id="XP_024149589.1">
    <property type="nucleotide sequence ID" value="XM_024293821.2"/>
</dbReference>
<keyword evidence="5 10" id="KW-1133">Transmembrane helix</keyword>
<feature type="transmembrane region" description="Helical" evidence="10">
    <location>
        <begin position="205"/>
        <end position="225"/>
    </location>
</feature>
<comment type="subcellular location">
    <subcellularLocation>
        <location evidence="1">Membrane</location>
        <topology evidence="1">Single-pass type I membrane protein</topology>
    </subcellularLocation>
</comment>
<evidence type="ECO:0000313" key="13">
    <source>
        <dbReference type="Proteomes" id="UP000261560"/>
    </source>
</evidence>
<keyword evidence="7" id="KW-0325">Glycoprotein</keyword>
<keyword evidence="6 10" id="KW-0472">Membrane</keyword>
<reference evidence="12" key="1">
    <citation type="submission" date="2025-08" db="UniProtKB">
        <authorList>
            <consortium name="Ensembl"/>
        </authorList>
    </citation>
    <scope>IDENTIFICATION</scope>
</reference>
<evidence type="ECO:0000256" key="11">
    <source>
        <dbReference type="SAM" id="SignalP"/>
    </source>
</evidence>
<feature type="region of interest" description="Disordered" evidence="9">
    <location>
        <begin position="32"/>
        <end position="102"/>
    </location>
</feature>
<accession>A0A3B3DVI1</accession>